<feature type="transmembrane region" description="Helical" evidence="1">
    <location>
        <begin position="44"/>
        <end position="64"/>
    </location>
</feature>
<dbReference type="Pfam" id="PF07786">
    <property type="entry name" value="HGSNAT_cat"/>
    <property type="match status" value="1"/>
</dbReference>
<dbReference type="AlphaFoldDB" id="A0A1G6NDI5"/>
<keyword evidence="1" id="KW-0812">Transmembrane</keyword>
<name>A0A1G6NDI5_9FIRM</name>
<dbReference type="Proteomes" id="UP000198943">
    <property type="component" value="Unassembled WGS sequence"/>
</dbReference>
<dbReference type="OrthoDB" id="9807591at2"/>
<reference evidence="4" key="1">
    <citation type="submission" date="2016-10" db="EMBL/GenBank/DDBJ databases">
        <authorList>
            <person name="Varghese N."/>
            <person name="Submissions S."/>
        </authorList>
    </citation>
    <scope>NUCLEOTIDE SEQUENCE [LARGE SCALE GENOMIC DNA]</scope>
    <source>
        <strain evidence="4">DSM 11005</strain>
    </source>
</reference>
<feature type="transmembrane region" description="Helical" evidence="1">
    <location>
        <begin position="12"/>
        <end position="32"/>
    </location>
</feature>
<evidence type="ECO:0000313" key="3">
    <source>
        <dbReference type="EMBL" id="SDC65929.1"/>
    </source>
</evidence>
<proteinExistence type="predicted"/>
<keyword evidence="1" id="KW-1133">Transmembrane helix</keyword>
<keyword evidence="1" id="KW-0472">Membrane</keyword>
<gene>
    <name evidence="3" type="ORF">SAMN04487864_11345</name>
</gene>
<keyword evidence="4" id="KW-1185">Reference proteome</keyword>
<sequence length="258" mass="29490">MRYRLLDTLRGFSLVSMILYHICWDLVHMYGFDWPWFMKTQGYLWQQSICWLFIFVSGFCQGLKRDERTLSSACKRGLVIMVSGLLVTAATLVFAPEAKIIFGVLFFLGFSIMLTAWLGPLLRKIPAKAGLLCSTILLFIFRNINEGNLGFETIILCRLPDFLYEHGLLGSFLGLQDKNFSSADYFSFIPWYFLFIKGYFICRNLLQKRETKGLSGLPAVFTKGIPVLETLGQHSLLVYLLHQPVILLILSLAFKPAL</sequence>
<organism evidence="3 4">
    <name type="scientific">Succiniclasticum ruminis</name>
    <dbReference type="NCBI Taxonomy" id="40841"/>
    <lineage>
        <taxon>Bacteria</taxon>
        <taxon>Bacillati</taxon>
        <taxon>Bacillota</taxon>
        <taxon>Negativicutes</taxon>
        <taxon>Acidaminococcales</taxon>
        <taxon>Acidaminococcaceae</taxon>
        <taxon>Succiniclasticum</taxon>
    </lineage>
</organism>
<evidence type="ECO:0000313" key="4">
    <source>
        <dbReference type="Proteomes" id="UP000198943"/>
    </source>
</evidence>
<feature type="transmembrane region" description="Helical" evidence="1">
    <location>
        <begin position="125"/>
        <end position="144"/>
    </location>
</feature>
<evidence type="ECO:0000256" key="1">
    <source>
        <dbReference type="SAM" id="Phobius"/>
    </source>
</evidence>
<evidence type="ECO:0000259" key="2">
    <source>
        <dbReference type="Pfam" id="PF07786"/>
    </source>
</evidence>
<dbReference type="EMBL" id="FMYW01000013">
    <property type="protein sequence ID" value="SDC65929.1"/>
    <property type="molecule type" value="Genomic_DNA"/>
</dbReference>
<feature type="transmembrane region" description="Helical" evidence="1">
    <location>
        <begin position="185"/>
        <end position="202"/>
    </location>
</feature>
<dbReference type="InterPro" id="IPR012429">
    <property type="entry name" value="HGSNAT_cat"/>
</dbReference>
<protein>
    <submittedName>
        <fullName evidence="3">Uncharacterized membrane protein</fullName>
    </submittedName>
</protein>
<feature type="transmembrane region" description="Helical" evidence="1">
    <location>
        <begin position="76"/>
        <end position="94"/>
    </location>
</feature>
<feature type="transmembrane region" description="Helical" evidence="1">
    <location>
        <begin position="100"/>
        <end position="118"/>
    </location>
</feature>
<dbReference type="RefSeq" id="WP_093730896.1">
    <property type="nucleotide sequence ID" value="NZ_FMYW01000013.1"/>
</dbReference>
<accession>A0A1G6NDI5</accession>
<feature type="domain" description="Heparan-alpha-glucosaminide N-acetyltransferase catalytic" evidence="2">
    <location>
        <begin position="2"/>
        <end position="244"/>
    </location>
</feature>